<dbReference type="Pfam" id="PF00535">
    <property type="entry name" value="Glycos_transf_2"/>
    <property type="match status" value="1"/>
</dbReference>
<feature type="domain" description="Glycosyltransferase 2-like" evidence="3">
    <location>
        <begin position="8"/>
        <end position="143"/>
    </location>
</feature>
<evidence type="ECO:0000256" key="2">
    <source>
        <dbReference type="ARBA" id="ARBA00022679"/>
    </source>
</evidence>
<gene>
    <name evidence="4" type="ORF">H9862_05940</name>
</gene>
<evidence type="ECO:0000256" key="1">
    <source>
        <dbReference type="ARBA" id="ARBA00022676"/>
    </source>
</evidence>
<evidence type="ECO:0000313" key="4">
    <source>
        <dbReference type="EMBL" id="HIX20128.1"/>
    </source>
</evidence>
<accession>A0A9D1VBP1</accession>
<sequence length="451" mass="51643">MDETIAVSVVIPVYNTEKYLDQCLSSLRVQTLQEAEFLCVDDGSTDCSLEILQRHSSEDSRIKILAGTHQTAGAARNRAMEMARGEYLMFLDSDDFFEANLLELMYAKAKAEDLDMAVCGVSVYEEATGRSVPAPRQIPPELWGRMKGKVFCPRTAMPDKLFQLIAGTPWNKIWRRRFIEKHGLRYQPIENSNDTYFTYASFLLADRVALVDAVLVHWRLRSHSLTRAYHKHPLCFLDALESLADLLQRFPDERLMSSFRFVSVELCVWRCALTPPRVRPLVKDAITRRLEPKLALNAFVSDNLAHPSPSLQRDQRAFLISYSQIFLPERTYVLSLGLNRRQAWRTLRRLSKHLPSFTNAVVFVSDLPPGLETALQAQESGQVCVLFIRRDDREKLAEAMALLPDFVAHELIIPGLFSTRRYVRDEGLSLPLDQLKPMSFVTQLCMPYLLR</sequence>
<keyword evidence="2 4" id="KW-0808">Transferase</keyword>
<dbReference type="GO" id="GO:0016758">
    <property type="term" value="F:hexosyltransferase activity"/>
    <property type="evidence" value="ECO:0007669"/>
    <property type="project" value="UniProtKB-ARBA"/>
</dbReference>
<dbReference type="Proteomes" id="UP000823964">
    <property type="component" value="Unassembled WGS sequence"/>
</dbReference>
<keyword evidence="1 4" id="KW-0328">Glycosyltransferase</keyword>
<evidence type="ECO:0000259" key="3">
    <source>
        <dbReference type="Pfam" id="PF00535"/>
    </source>
</evidence>
<dbReference type="SUPFAM" id="SSF53448">
    <property type="entry name" value="Nucleotide-diphospho-sugar transferases"/>
    <property type="match status" value="1"/>
</dbReference>
<reference evidence="4" key="1">
    <citation type="journal article" date="2021" name="PeerJ">
        <title>Extensive microbial diversity within the chicken gut microbiome revealed by metagenomics and culture.</title>
        <authorList>
            <person name="Gilroy R."/>
            <person name="Ravi A."/>
            <person name="Getino M."/>
            <person name="Pursley I."/>
            <person name="Horton D.L."/>
            <person name="Alikhan N.F."/>
            <person name="Baker D."/>
            <person name="Gharbi K."/>
            <person name="Hall N."/>
            <person name="Watson M."/>
            <person name="Adriaenssens E.M."/>
            <person name="Foster-Nyarko E."/>
            <person name="Jarju S."/>
            <person name="Secka A."/>
            <person name="Antonio M."/>
            <person name="Oren A."/>
            <person name="Chaudhuri R.R."/>
            <person name="La Ragione R."/>
            <person name="Hildebrand F."/>
            <person name="Pallen M.J."/>
        </authorList>
    </citation>
    <scope>NUCLEOTIDE SEQUENCE</scope>
    <source>
        <strain evidence="4">14975</strain>
    </source>
</reference>
<dbReference type="InterPro" id="IPR029044">
    <property type="entry name" value="Nucleotide-diphossugar_trans"/>
</dbReference>
<evidence type="ECO:0000313" key="5">
    <source>
        <dbReference type="Proteomes" id="UP000823964"/>
    </source>
</evidence>
<dbReference type="EMBL" id="DXFQ01000106">
    <property type="protein sequence ID" value="HIX20128.1"/>
    <property type="molecule type" value="Genomic_DNA"/>
</dbReference>
<dbReference type="CDD" id="cd00761">
    <property type="entry name" value="Glyco_tranf_GTA_type"/>
    <property type="match status" value="1"/>
</dbReference>
<dbReference type="Gene3D" id="3.90.550.10">
    <property type="entry name" value="Spore Coat Polysaccharide Biosynthesis Protein SpsA, Chain A"/>
    <property type="match status" value="1"/>
</dbReference>
<dbReference type="PANTHER" id="PTHR22916">
    <property type="entry name" value="GLYCOSYLTRANSFERASE"/>
    <property type="match status" value="1"/>
</dbReference>
<name>A0A9D1VBP1_9BACT</name>
<dbReference type="PANTHER" id="PTHR22916:SF51">
    <property type="entry name" value="GLYCOSYLTRANSFERASE EPSH-RELATED"/>
    <property type="match status" value="1"/>
</dbReference>
<comment type="caution">
    <text evidence="4">The sequence shown here is derived from an EMBL/GenBank/DDBJ whole genome shotgun (WGS) entry which is preliminary data.</text>
</comment>
<reference evidence="4" key="2">
    <citation type="submission" date="2021-04" db="EMBL/GenBank/DDBJ databases">
        <authorList>
            <person name="Gilroy R."/>
        </authorList>
    </citation>
    <scope>NUCLEOTIDE SEQUENCE</scope>
    <source>
        <strain evidence="4">14975</strain>
    </source>
</reference>
<protein>
    <submittedName>
        <fullName evidence="4">Glycosyltransferase</fullName>
        <ecNumber evidence="4">2.4.-.-</ecNumber>
    </submittedName>
</protein>
<dbReference type="EC" id="2.4.-.-" evidence="4"/>
<proteinExistence type="predicted"/>
<organism evidence="4 5">
    <name type="scientific">Candidatus Akkermansia intestinigallinarum</name>
    <dbReference type="NCBI Taxonomy" id="2838431"/>
    <lineage>
        <taxon>Bacteria</taxon>
        <taxon>Pseudomonadati</taxon>
        <taxon>Verrucomicrobiota</taxon>
        <taxon>Verrucomicrobiia</taxon>
        <taxon>Verrucomicrobiales</taxon>
        <taxon>Akkermansiaceae</taxon>
        <taxon>Akkermansia</taxon>
    </lineage>
</organism>
<dbReference type="InterPro" id="IPR001173">
    <property type="entry name" value="Glyco_trans_2-like"/>
</dbReference>
<dbReference type="AlphaFoldDB" id="A0A9D1VBP1"/>